<organism evidence="3 4">
    <name type="scientific">Sphingomonas changbaiensis NBRC 104936</name>
    <dbReference type="NCBI Taxonomy" id="1219043"/>
    <lineage>
        <taxon>Bacteria</taxon>
        <taxon>Pseudomonadati</taxon>
        <taxon>Pseudomonadota</taxon>
        <taxon>Alphaproteobacteria</taxon>
        <taxon>Sphingomonadales</taxon>
        <taxon>Sphingomonadaceae</taxon>
        <taxon>Sphingomonas</taxon>
    </lineage>
</organism>
<dbReference type="RefSeq" id="WP_046347893.1">
    <property type="nucleotide sequence ID" value="NZ_BBWU01000025.1"/>
</dbReference>
<feature type="domain" description="Methyltransferase regulatory" evidence="1">
    <location>
        <begin position="223"/>
        <end position="305"/>
    </location>
</feature>
<dbReference type="AlphaFoldDB" id="A0A0E9MNE5"/>
<dbReference type="EMBL" id="BBWU01000025">
    <property type="protein sequence ID" value="GAO39059.1"/>
    <property type="molecule type" value="Genomic_DNA"/>
</dbReference>
<dbReference type="CDD" id="cd02440">
    <property type="entry name" value="AdoMet_MTases"/>
    <property type="match status" value="1"/>
</dbReference>
<evidence type="ECO:0000259" key="2">
    <source>
        <dbReference type="Pfam" id="PF13847"/>
    </source>
</evidence>
<dbReference type="InterPro" id="IPR025714">
    <property type="entry name" value="Methyltranfer_dom"/>
</dbReference>
<accession>A0A0E9MNE5</accession>
<keyword evidence="4" id="KW-1185">Reference proteome</keyword>
<name>A0A0E9MNE5_9SPHN</name>
<evidence type="ECO:0008006" key="5">
    <source>
        <dbReference type="Google" id="ProtNLM"/>
    </source>
</evidence>
<proteinExistence type="predicted"/>
<dbReference type="Gene3D" id="3.40.50.150">
    <property type="entry name" value="Vaccinia Virus protein VP39"/>
    <property type="match status" value="1"/>
</dbReference>
<dbReference type="Proteomes" id="UP000033202">
    <property type="component" value="Unassembled WGS sequence"/>
</dbReference>
<feature type="domain" description="Methyltransferase" evidence="2">
    <location>
        <begin position="47"/>
        <end position="127"/>
    </location>
</feature>
<gene>
    <name evidence="3" type="ORF">SCH01S_25_00390</name>
</gene>
<evidence type="ECO:0000313" key="4">
    <source>
        <dbReference type="Proteomes" id="UP000033202"/>
    </source>
</evidence>
<evidence type="ECO:0000259" key="1">
    <source>
        <dbReference type="Pfam" id="PF10119"/>
    </source>
</evidence>
<dbReference type="InterPro" id="IPR053173">
    <property type="entry name" value="SAM-binding_MTase"/>
</dbReference>
<dbReference type="SUPFAM" id="SSF53335">
    <property type="entry name" value="S-adenosyl-L-methionine-dependent methyltransferases"/>
    <property type="match status" value="1"/>
</dbReference>
<dbReference type="PANTHER" id="PTHR45128:SF1">
    <property type="entry name" value="S-ADENOSYLMETHIONINE-DEPENDENT METHYLTRANSFERASE RV2258C"/>
    <property type="match status" value="1"/>
</dbReference>
<dbReference type="PANTHER" id="PTHR45128">
    <property type="entry name" value="METHYLTRANSFERASE TYPE 11"/>
    <property type="match status" value="1"/>
</dbReference>
<dbReference type="Pfam" id="PF10119">
    <property type="entry name" value="MethyTransf_Reg"/>
    <property type="match status" value="1"/>
</dbReference>
<dbReference type="STRING" id="1219043.SCH01S_25_00390"/>
<dbReference type="OrthoDB" id="5298787at2"/>
<evidence type="ECO:0000313" key="3">
    <source>
        <dbReference type="EMBL" id="GAO39059.1"/>
    </source>
</evidence>
<comment type="caution">
    <text evidence="3">The sequence shown here is derived from an EMBL/GenBank/DDBJ whole genome shotgun (WGS) entry which is preliminary data.</text>
</comment>
<dbReference type="InterPro" id="IPR029063">
    <property type="entry name" value="SAM-dependent_MTases_sf"/>
</dbReference>
<sequence>MNDWTHGYNIEQGYTYGVYRELAPDWIDVCAMLAGFVAPSEAGQGRLRYLELGCGQGFGLALIASAYPDIEFVGVDFSPEHIAHARGLARAAGLDNVRFVEADFLDLARAWPPELGRFDYAVLHGIYSWVPADLRHAIVGCLGEALVSGGLAYVSYNSMPGWAVMQPFQHVAARLQARSALPGAQVLNQAVSLFQRLRSGNAALFEALPGLGGRLDGLKELSSAYLVQEYLHENWHPLWFSEVADEMRGAKLDFVASATLPENLLPAMLPEPVRAVITEIADPLAQADVIDCAINQSFRRDLLARGRRRRFSAAPGAADLLVEALARPAGATVAIKTSFGEFTLKDQIYGPVFDALESGPKRISDLLARQGGQSNVLQGLILLAHGGHLAILKEGHRDFAPGQRFNQACAAAVLTGAPYNHVAAPAIGSALALRDVDLMLLALRGQGTAQNELAPKLLESLGRLGRKLLRDGKPVDGDEAQRLADELIDEVVANRLPVWQRLGVVP</sequence>
<dbReference type="InterPro" id="IPR018773">
    <property type="entry name" value="MeTrfase_reg_dom_prd"/>
</dbReference>
<reference evidence="3 4" key="1">
    <citation type="submission" date="2015-04" db="EMBL/GenBank/DDBJ databases">
        <title>Whole genome shotgun sequence of Sphingomonas changbaiensis NBRC 104936.</title>
        <authorList>
            <person name="Katano-Makiyama Y."/>
            <person name="Hosoyama A."/>
            <person name="Hashimoto M."/>
            <person name="Noguchi M."/>
            <person name="Tsuchikane K."/>
            <person name="Ohji S."/>
            <person name="Yamazoe A."/>
            <person name="Ichikawa N."/>
            <person name="Kimura A."/>
            <person name="Fujita N."/>
        </authorList>
    </citation>
    <scope>NUCLEOTIDE SEQUENCE [LARGE SCALE GENOMIC DNA]</scope>
    <source>
        <strain evidence="3 4">NBRC 104936</strain>
    </source>
</reference>
<protein>
    <recommendedName>
        <fullName evidence="5">Methyltransferase</fullName>
    </recommendedName>
</protein>
<dbReference type="Pfam" id="PF13847">
    <property type="entry name" value="Methyltransf_31"/>
    <property type="match status" value="1"/>
</dbReference>